<organism evidence="2 3">
    <name type="scientific">Bacillus toyonensis</name>
    <dbReference type="NCBI Taxonomy" id="155322"/>
    <lineage>
        <taxon>Bacteria</taxon>
        <taxon>Bacillati</taxon>
        <taxon>Bacillota</taxon>
        <taxon>Bacilli</taxon>
        <taxon>Bacillales</taxon>
        <taxon>Bacillaceae</taxon>
        <taxon>Bacillus</taxon>
        <taxon>Bacillus cereus group</taxon>
    </lineage>
</organism>
<accession>A0A2B5EUZ1</accession>
<evidence type="ECO:0000259" key="1">
    <source>
        <dbReference type="Pfam" id="PF00534"/>
    </source>
</evidence>
<keyword evidence="2" id="KW-0808">Transferase</keyword>
<dbReference type="Gene3D" id="3.40.50.2000">
    <property type="entry name" value="Glycogen Phosphorylase B"/>
    <property type="match status" value="2"/>
</dbReference>
<reference evidence="2 3" key="1">
    <citation type="submission" date="2017-09" db="EMBL/GenBank/DDBJ databases">
        <title>Large-scale bioinformatics analysis of Bacillus genomes uncovers conserved roles of natural products in bacterial physiology.</title>
        <authorList>
            <consortium name="Agbiome Team Llc"/>
            <person name="Bleich R.M."/>
            <person name="Grubbs K.J."/>
            <person name="Santa Maria K.C."/>
            <person name="Allen S.E."/>
            <person name="Farag S."/>
            <person name="Shank E.A."/>
            <person name="Bowers A."/>
        </authorList>
    </citation>
    <scope>NUCLEOTIDE SEQUENCE [LARGE SCALE GENOMIC DNA]</scope>
    <source>
        <strain evidence="2 3">AFS094862</strain>
    </source>
</reference>
<feature type="domain" description="Glycosyl transferase family 1" evidence="1">
    <location>
        <begin position="173"/>
        <end position="318"/>
    </location>
</feature>
<dbReference type="GO" id="GO:0016757">
    <property type="term" value="F:glycosyltransferase activity"/>
    <property type="evidence" value="ECO:0007669"/>
    <property type="project" value="InterPro"/>
</dbReference>
<evidence type="ECO:0000313" key="3">
    <source>
        <dbReference type="Proteomes" id="UP000225320"/>
    </source>
</evidence>
<sequence length="330" mass="38700">MSEKYFLIGPYPPPLGGVSIYIYRYSKFLEKQGKEVEFIDFDKMGRLEKLKFLIHYCVMSPQKHTFHLNEFNTLTMIALLLRPFQCRIILQNHSIRILDTFRNVKKIMTKLFIKKVDQCVLVGEHLKDGYRKNNIQLPKQVVVKSPFIPPPLEDEEHILSTYSEEVISFLNNREQILIGNASKITFYKNIDLYGIDMCIEVIRILKNKYPKIGLVFALAEIGDEEYFKSMLDKIKEYKIEGNILFLTGQKELWPLFKKSDIMIRPTYSDAYGISIEEAIYFNCRAIASNVCNRPEGTILFENRNINDLVCNIEKCIEDMDFKEKSTWCSY</sequence>
<dbReference type="CDD" id="cd03801">
    <property type="entry name" value="GT4_PimA-like"/>
    <property type="match status" value="1"/>
</dbReference>
<dbReference type="PANTHER" id="PTHR12526:SF630">
    <property type="entry name" value="GLYCOSYLTRANSFERASE"/>
    <property type="match status" value="1"/>
</dbReference>
<comment type="caution">
    <text evidence="2">The sequence shown here is derived from an EMBL/GenBank/DDBJ whole genome shotgun (WGS) entry which is preliminary data.</text>
</comment>
<dbReference type="RefSeq" id="WP_098070261.1">
    <property type="nucleotide sequence ID" value="NZ_JAYGOI010000002.1"/>
</dbReference>
<proteinExistence type="predicted"/>
<dbReference type="AlphaFoldDB" id="A0A2B5EUZ1"/>
<evidence type="ECO:0000313" key="2">
    <source>
        <dbReference type="EMBL" id="PGG94131.1"/>
    </source>
</evidence>
<dbReference type="Pfam" id="PF00534">
    <property type="entry name" value="Glycos_transf_1"/>
    <property type="match status" value="1"/>
</dbReference>
<dbReference type="PANTHER" id="PTHR12526">
    <property type="entry name" value="GLYCOSYLTRANSFERASE"/>
    <property type="match status" value="1"/>
</dbReference>
<dbReference type="Proteomes" id="UP000225320">
    <property type="component" value="Unassembled WGS sequence"/>
</dbReference>
<dbReference type="SUPFAM" id="SSF53756">
    <property type="entry name" value="UDP-Glycosyltransferase/glycogen phosphorylase"/>
    <property type="match status" value="1"/>
</dbReference>
<dbReference type="EMBL" id="NVOI01000019">
    <property type="protein sequence ID" value="PGG94131.1"/>
    <property type="molecule type" value="Genomic_DNA"/>
</dbReference>
<protein>
    <submittedName>
        <fullName evidence="2">Glycosyl transferase</fullName>
    </submittedName>
</protein>
<dbReference type="InterPro" id="IPR001296">
    <property type="entry name" value="Glyco_trans_1"/>
</dbReference>
<name>A0A2B5EUZ1_9BACI</name>
<gene>
    <name evidence="2" type="ORF">CON73_03920</name>
</gene>